<organism evidence="1">
    <name type="scientific">marine metagenome</name>
    <dbReference type="NCBI Taxonomy" id="408172"/>
    <lineage>
        <taxon>unclassified sequences</taxon>
        <taxon>metagenomes</taxon>
        <taxon>ecological metagenomes</taxon>
    </lineage>
</organism>
<accession>A0A382C9X2</accession>
<proteinExistence type="predicted"/>
<name>A0A382C9X2_9ZZZZ</name>
<sequence>MKKKNLFIDIIKIKPSLSLVSWSENHEDLRFVDKSVK</sequence>
<protein>
    <submittedName>
        <fullName evidence="1">Uncharacterized protein</fullName>
    </submittedName>
</protein>
<dbReference type="AlphaFoldDB" id="A0A382C9X2"/>
<feature type="non-terminal residue" evidence="1">
    <location>
        <position position="37"/>
    </location>
</feature>
<dbReference type="EMBL" id="UINC01033402">
    <property type="protein sequence ID" value="SVB22639.1"/>
    <property type="molecule type" value="Genomic_DNA"/>
</dbReference>
<evidence type="ECO:0000313" key="1">
    <source>
        <dbReference type="EMBL" id="SVB22639.1"/>
    </source>
</evidence>
<gene>
    <name evidence="1" type="ORF">METZ01_LOCUS175493</name>
</gene>
<reference evidence="1" key="1">
    <citation type="submission" date="2018-05" db="EMBL/GenBank/DDBJ databases">
        <authorList>
            <person name="Lanie J.A."/>
            <person name="Ng W.-L."/>
            <person name="Kazmierczak K.M."/>
            <person name="Andrzejewski T.M."/>
            <person name="Davidsen T.M."/>
            <person name="Wayne K.J."/>
            <person name="Tettelin H."/>
            <person name="Glass J.I."/>
            <person name="Rusch D."/>
            <person name="Podicherti R."/>
            <person name="Tsui H.-C.T."/>
            <person name="Winkler M.E."/>
        </authorList>
    </citation>
    <scope>NUCLEOTIDE SEQUENCE</scope>
</reference>